<reference evidence="1 2" key="1">
    <citation type="submission" date="2013-07" db="EMBL/GenBank/DDBJ databases">
        <authorList>
            <person name="Weinstock G."/>
            <person name="Sodergren E."/>
            <person name="Wylie T."/>
            <person name="Fulton L."/>
            <person name="Fulton R."/>
            <person name="Fronick C."/>
            <person name="O'Laughlin M."/>
            <person name="Godfrey J."/>
            <person name="Miner T."/>
            <person name="Herter B."/>
            <person name="Appelbaum E."/>
            <person name="Cordes M."/>
            <person name="Lek S."/>
            <person name="Wollam A."/>
            <person name="Pepin K.H."/>
            <person name="Palsikar V.B."/>
            <person name="Mitreva M."/>
            <person name="Wilson R.K."/>
        </authorList>
    </citation>
    <scope>NUCLEOTIDE SEQUENCE [LARGE SCALE GENOMIC DNA]</scope>
    <source>
        <strain evidence="1 2">ATCC 14940</strain>
    </source>
</reference>
<comment type="caution">
    <text evidence="1">The sequence shown here is derived from an EMBL/GenBank/DDBJ whole genome shotgun (WGS) entry which is preliminary data.</text>
</comment>
<dbReference type="RefSeq" id="WP_021642420.1">
    <property type="nucleotide sequence ID" value="NZ_KE992931.1"/>
</dbReference>
<name>A0ABC9U4J4_CLOSY</name>
<organism evidence="1 2">
    <name type="scientific">[Clostridium] symbiosum ATCC 14940</name>
    <dbReference type="NCBI Taxonomy" id="411472"/>
    <lineage>
        <taxon>Bacteria</taxon>
        <taxon>Bacillati</taxon>
        <taxon>Bacillota</taxon>
        <taxon>Clostridia</taxon>
        <taxon>Lachnospirales</taxon>
        <taxon>Lachnospiraceae</taxon>
        <taxon>Otoolea</taxon>
    </lineage>
</organism>
<dbReference type="AlphaFoldDB" id="A0ABC9U4J4"/>
<proteinExistence type="predicted"/>
<evidence type="ECO:0000313" key="1">
    <source>
        <dbReference type="EMBL" id="ERI80640.1"/>
    </source>
</evidence>
<evidence type="ECO:0000313" key="2">
    <source>
        <dbReference type="Proteomes" id="UP000016491"/>
    </source>
</evidence>
<sequence>MSIYLLINGGEEKKMDDGFKRLMEKLALFEKTHTKCFFSERRDKIKKIFAELELELVDEADFILKEKSDSLEILITAQEFLTCDSGGHSLNQLLGEANYFEANIIDEKIVFLLWFRLWDWV</sequence>
<dbReference type="Proteomes" id="UP000016491">
    <property type="component" value="Unassembled WGS sequence"/>
</dbReference>
<accession>A0ABC9U4J4</accession>
<dbReference type="EMBL" id="AWSU01000012">
    <property type="protein sequence ID" value="ERI80640.1"/>
    <property type="molecule type" value="Genomic_DNA"/>
</dbReference>
<protein>
    <submittedName>
        <fullName evidence="1">Uncharacterized protein</fullName>
    </submittedName>
</protein>
<gene>
    <name evidence="1" type="ORF">CLOSYM_00138</name>
</gene>